<dbReference type="AlphaFoldDB" id="A0ABC8IZ29"/>
<protein>
    <submittedName>
        <fullName evidence="1">Uncharacterized protein</fullName>
    </submittedName>
</protein>
<proteinExistence type="predicted"/>
<name>A0ABC8IZ29_ERUVS</name>
<gene>
    <name evidence="1" type="ORF">ERUC_LOCUS4616</name>
</gene>
<dbReference type="Proteomes" id="UP001642260">
    <property type="component" value="Unassembled WGS sequence"/>
</dbReference>
<keyword evidence="2" id="KW-1185">Reference proteome</keyword>
<organism evidence="1 2">
    <name type="scientific">Eruca vesicaria subsp. sativa</name>
    <name type="common">Garden rocket</name>
    <name type="synonym">Eruca sativa</name>
    <dbReference type="NCBI Taxonomy" id="29727"/>
    <lineage>
        <taxon>Eukaryota</taxon>
        <taxon>Viridiplantae</taxon>
        <taxon>Streptophyta</taxon>
        <taxon>Embryophyta</taxon>
        <taxon>Tracheophyta</taxon>
        <taxon>Spermatophyta</taxon>
        <taxon>Magnoliopsida</taxon>
        <taxon>eudicotyledons</taxon>
        <taxon>Gunneridae</taxon>
        <taxon>Pentapetalae</taxon>
        <taxon>rosids</taxon>
        <taxon>malvids</taxon>
        <taxon>Brassicales</taxon>
        <taxon>Brassicaceae</taxon>
        <taxon>Brassiceae</taxon>
        <taxon>Eruca</taxon>
    </lineage>
</organism>
<accession>A0ABC8IZ29</accession>
<evidence type="ECO:0000313" key="1">
    <source>
        <dbReference type="EMBL" id="CAH8306489.1"/>
    </source>
</evidence>
<reference evidence="1 2" key="1">
    <citation type="submission" date="2022-03" db="EMBL/GenBank/DDBJ databases">
        <authorList>
            <person name="Macdonald S."/>
            <person name="Ahmed S."/>
            <person name="Newling K."/>
        </authorList>
    </citation>
    <scope>NUCLEOTIDE SEQUENCE [LARGE SCALE GENOMIC DNA]</scope>
</reference>
<sequence length="78" mass="8949">MIGYRGKCHTWFMKRVTSVHTLPALPFQLKDTSCELVVTSGLEPTRVAEIVKDQLSWLCKGRAVDVMNVLYFYKALEK</sequence>
<evidence type="ECO:0000313" key="2">
    <source>
        <dbReference type="Proteomes" id="UP001642260"/>
    </source>
</evidence>
<comment type="caution">
    <text evidence="1">The sequence shown here is derived from an EMBL/GenBank/DDBJ whole genome shotgun (WGS) entry which is preliminary data.</text>
</comment>
<dbReference type="EMBL" id="CAKOAT010065156">
    <property type="protein sequence ID" value="CAH8306489.1"/>
    <property type="molecule type" value="Genomic_DNA"/>
</dbReference>